<dbReference type="Proteomes" id="UP001152759">
    <property type="component" value="Chromosome 4"/>
</dbReference>
<protein>
    <submittedName>
        <fullName evidence="1">Uncharacterized protein</fullName>
    </submittedName>
</protein>
<dbReference type="AlphaFoldDB" id="A0A9P0AF90"/>
<evidence type="ECO:0000313" key="2">
    <source>
        <dbReference type="Proteomes" id="UP001152759"/>
    </source>
</evidence>
<dbReference type="EMBL" id="OU963865">
    <property type="protein sequence ID" value="CAH0389464.1"/>
    <property type="molecule type" value="Genomic_DNA"/>
</dbReference>
<gene>
    <name evidence="1" type="ORF">BEMITA_LOCUS8291</name>
</gene>
<accession>A0A9P0AF90</accession>
<sequence>MITDSSPVPTSLLIKILCVKVCDVKCASKCLIWTRGLATIRTFPLPIDISSQYGEGTTEGSVKVDDLEVEYTPCTTTRKNEPP</sequence>
<name>A0A9P0AF90_BEMTA</name>
<organism evidence="1 2">
    <name type="scientific">Bemisia tabaci</name>
    <name type="common">Sweetpotato whitefly</name>
    <name type="synonym">Aleurodes tabaci</name>
    <dbReference type="NCBI Taxonomy" id="7038"/>
    <lineage>
        <taxon>Eukaryota</taxon>
        <taxon>Metazoa</taxon>
        <taxon>Ecdysozoa</taxon>
        <taxon>Arthropoda</taxon>
        <taxon>Hexapoda</taxon>
        <taxon>Insecta</taxon>
        <taxon>Pterygota</taxon>
        <taxon>Neoptera</taxon>
        <taxon>Paraneoptera</taxon>
        <taxon>Hemiptera</taxon>
        <taxon>Sternorrhyncha</taxon>
        <taxon>Aleyrodoidea</taxon>
        <taxon>Aleyrodidae</taxon>
        <taxon>Aleyrodinae</taxon>
        <taxon>Bemisia</taxon>
    </lineage>
</organism>
<evidence type="ECO:0000313" key="1">
    <source>
        <dbReference type="EMBL" id="CAH0389464.1"/>
    </source>
</evidence>
<reference evidence="1" key="1">
    <citation type="submission" date="2021-12" db="EMBL/GenBank/DDBJ databases">
        <authorList>
            <person name="King R."/>
        </authorList>
    </citation>
    <scope>NUCLEOTIDE SEQUENCE</scope>
</reference>
<proteinExistence type="predicted"/>
<keyword evidence="2" id="KW-1185">Reference proteome</keyword>